<evidence type="ECO:0000313" key="1">
    <source>
        <dbReference type="EMBL" id="MFM9329414.1"/>
    </source>
</evidence>
<dbReference type="EMBL" id="JBJURJ010000008">
    <property type="protein sequence ID" value="MFM9329414.1"/>
    <property type="molecule type" value="Genomic_DNA"/>
</dbReference>
<dbReference type="Proteomes" id="UP001631969">
    <property type="component" value="Unassembled WGS sequence"/>
</dbReference>
<keyword evidence="2" id="KW-1185">Reference proteome</keyword>
<gene>
    <name evidence="1" type="ORF">ACI1P1_14065</name>
</gene>
<reference evidence="1" key="1">
    <citation type="submission" date="2024-12" db="EMBL/GenBank/DDBJ databases">
        <authorList>
            <person name="Wu N."/>
        </authorList>
    </citation>
    <scope>NUCLEOTIDE SEQUENCE</scope>
    <source>
        <strain evidence="1">P15</strain>
    </source>
</reference>
<name>A0ACC7P1C3_9BACL</name>
<comment type="caution">
    <text evidence="1">The sequence shown here is derived from an EMBL/GenBank/DDBJ whole genome shotgun (WGS) entry which is preliminary data.</text>
</comment>
<evidence type="ECO:0000313" key="2">
    <source>
        <dbReference type="Proteomes" id="UP001631969"/>
    </source>
</evidence>
<organism evidence="1 2">
    <name type="scientific">Paenibacillus mesotrionivorans</name>
    <dbReference type="NCBI Taxonomy" id="3160968"/>
    <lineage>
        <taxon>Bacteria</taxon>
        <taxon>Bacillati</taxon>
        <taxon>Bacillota</taxon>
        <taxon>Bacilli</taxon>
        <taxon>Bacillales</taxon>
        <taxon>Paenibacillaceae</taxon>
        <taxon>Paenibacillus</taxon>
    </lineage>
</organism>
<proteinExistence type="predicted"/>
<protein>
    <submittedName>
        <fullName evidence="1">Uncharacterized protein</fullName>
    </submittedName>
</protein>
<accession>A0ACC7P1C3</accession>
<sequence length="67" mass="7719">MFKKGDVLTASVDFDNALYFAVAVEIWKDGKFIDCGGSITKITEDEVFIGYDDGEHYPRQTYEFRVR</sequence>